<dbReference type="Proteomes" id="UP000732527">
    <property type="component" value="Unassembled WGS sequence"/>
</dbReference>
<dbReference type="InterPro" id="IPR051908">
    <property type="entry name" value="Ribosomal_N-acetyltransferase"/>
</dbReference>
<dbReference type="EMBL" id="DYYQ01000053">
    <property type="protein sequence ID" value="HJE50057.1"/>
    <property type="molecule type" value="Genomic_DNA"/>
</dbReference>
<evidence type="ECO:0000259" key="1">
    <source>
        <dbReference type="PROSITE" id="PS51186"/>
    </source>
</evidence>
<evidence type="ECO:0000313" key="2">
    <source>
        <dbReference type="EMBL" id="HJE50057.1"/>
    </source>
</evidence>
<feature type="domain" description="N-acetyltransferase" evidence="1">
    <location>
        <begin position="40"/>
        <end position="173"/>
    </location>
</feature>
<dbReference type="GO" id="GO:0008999">
    <property type="term" value="F:protein-N-terminal-alanine acetyltransferase activity"/>
    <property type="evidence" value="ECO:0007669"/>
    <property type="project" value="TreeGrafter"/>
</dbReference>
<dbReference type="AlphaFoldDB" id="A0A1Z1N6R8"/>
<dbReference type="PANTHER" id="PTHR43441">
    <property type="entry name" value="RIBOSOMAL-PROTEIN-SERINE ACETYLTRANSFERASE"/>
    <property type="match status" value="1"/>
</dbReference>
<proteinExistence type="predicted"/>
<name>A0A1Z1N6R8_LACJH</name>
<evidence type="ECO:0000313" key="3">
    <source>
        <dbReference type="EMBL" id="PAB52255.1"/>
    </source>
</evidence>
<dbReference type="SUPFAM" id="SSF55729">
    <property type="entry name" value="Acyl-CoA N-acyltransferases (Nat)"/>
    <property type="match status" value="1"/>
</dbReference>
<dbReference type="EMBL" id="NIBB01000049">
    <property type="protein sequence ID" value="PAB52255.1"/>
    <property type="molecule type" value="Genomic_DNA"/>
</dbReference>
<sequence length="185" mass="21369">MKHIAFVLHNFSTGNKKIELVLPEVWQAASLFDQLQKNFVEFSKYLEWAEKIKSVKDEAASIKMFQEKMVGGKAFNLVILVDGVPSGMIDLHELNQRSGEVGYWLSGDVQHLGIMTKSVEFLVEYAFKQLNLEFLILRTAQDNLASQHVAQRAGFQYVKDDENDHKVFVLKNESHQEEQVWNLRR</sequence>
<accession>A0A1Z1N6R8</accession>
<dbReference type="Gene3D" id="3.40.630.30">
    <property type="match status" value="1"/>
</dbReference>
<dbReference type="Proteomes" id="UP000216448">
    <property type="component" value="Unassembled WGS sequence"/>
</dbReference>
<dbReference type="GO" id="GO:1990189">
    <property type="term" value="F:protein N-terminal-serine acetyltransferase activity"/>
    <property type="evidence" value="ECO:0007669"/>
    <property type="project" value="TreeGrafter"/>
</dbReference>
<dbReference type="GO" id="GO:0005737">
    <property type="term" value="C:cytoplasm"/>
    <property type="evidence" value="ECO:0007669"/>
    <property type="project" value="TreeGrafter"/>
</dbReference>
<comment type="caution">
    <text evidence="2">The sequence shown here is derived from an EMBL/GenBank/DDBJ whole genome shotgun (WGS) entry which is preliminary data.</text>
</comment>
<gene>
    <name evidence="3" type="ORF">A3P64_07430</name>
    <name evidence="2" type="ORF">K8V69_07830</name>
</gene>
<dbReference type="RefSeq" id="WP_012846121.1">
    <property type="nucleotide sequence ID" value="NZ_CP021703.1"/>
</dbReference>
<organism evidence="2 5">
    <name type="scientific">Lactobacillus johnsonii</name>
    <dbReference type="NCBI Taxonomy" id="33959"/>
    <lineage>
        <taxon>Bacteria</taxon>
        <taxon>Bacillati</taxon>
        <taxon>Bacillota</taxon>
        <taxon>Bacilli</taxon>
        <taxon>Lactobacillales</taxon>
        <taxon>Lactobacillaceae</taxon>
        <taxon>Lactobacillus</taxon>
    </lineage>
</organism>
<reference evidence="3 4" key="1">
    <citation type="submission" date="2017-05" db="EMBL/GenBank/DDBJ databases">
        <title>Lactobacillus johnsonii from commercial turkeys.</title>
        <authorList>
            <person name="Johnson T.J."/>
            <person name="Youmans B."/>
        </authorList>
    </citation>
    <scope>NUCLEOTIDE SEQUENCE [LARGE SCALE GENOMIC DNA]</scope>
    <source>
        <strain evidence="3 4">UMNLJ54</strain>
    </source>
</reference>
<dbReference type="InterPro" id="IPR016181">
    <property type="entry name" value="Acyl_CoA_acyltransferase"/>
</dbReference>
<evidence type="ECO:0000313" key="4">
    <source>
        <dbReference type="Proteomes" id="UP000216448"/>
    </source>
</evidence>
<protein>
    <submittedName>
        <fullName evidence="2">GNAT family N-acetyltransferase</fullName>
    </submittedName>
</protein>
<evidence type="ECO:0000313" key="5">
    <source>
        <dbReference type="Proteomes" id="UP000732527"/>
    </source>
</evidence>
<dbReference type="PROSITE" id="PS51186">
    <property type="entry name" value="GNAT"/>
    <property type="match status" value="1"/>
</dbReference>
<dbReference type="Pfam" id="PF13302">
    <property type="entry name" value="Acetyltransf_3"/>
    <property type="match status" value="1"/>
</dbReference>
<reference evidence="2" key="3">
    <citation type="submission" date="2021-09" db="EMBL/GenBank/DDBJ databases">
        <authorList>
            <person name="Gilroy R."/>
        </authorList>
    </citation>
    <scope>NUCLEOTIDE SEQUENCE</scope>
    <source>
        <strain evidence="2">CHK192-2623</strain>
    </source>
</reference>
<dbReference type="InterPro" id="IPR000182">
    <property type="entry name" value="GNAT_dom"/>
</dbReference>
<reference evidence="2" key="2">
    <citation type="journal article" date="2021" name="PeerJ">
        <title>Extensive microbial diversity within the chicken gut microbiome revealed by metagenomics and culture.</title>
        <authorList>
            <person name="Gilroy R."/>
            <person name="Ravi A."/>
            <person name="Getino M."/>
            <person name="Pursley I."/>
            <person name="Horton D.L."/>
            <person name="Alikhan N.F."/>
            <person name="Baker D."/>
            <person name="Gharbi K."/>
            <person name="Hall N."/>
            <person name="Watson M."/>
            <person name="Adriaenssens E.M."/>
            <person name="Foster-Nyarko E."/>
            <person name="Jarju S."/>
            <person name="Secka A."/>
            <person name="Antonio M."/>
            <person name="Oren A."/>
            <person name="Chaudhuri R.R."/>
            <person name="La Ragione R."/>
            <person name="Hildebrand F."/>
            <person name="Pallen M.J."/>
        </authorList>
    </citation>
    <scope>NUCLEOTIDE SEQUENCE</scope>
    <source>
        <strain evidence="2">CHK192-2623</strain>
    </source>
</reference>
<dbReference type="PANTHER" id="PTHR43441:SF11">
    <property type="entry name" value="RIBOSOMAL-PROTEIN-SERINE ACETYLTRANSFERASE"/>
    <property type="match status" value="1"/>
</dbReference>